<dbReference type="SUPFAM" id="SSF57414">
    <property type="entry name" value="Hairpin loop containing domain-like"/>
    <property type="match status" value="1"/>
</dbReference>
<protein>
    <recommendedName>
        <fullName evidence="4">N-acetylgalactosaminide beta-1,3-galactosyltransferase</fullName>
        <ecNumber evidence="4">2.4.1.122</ecNumber>
    </recommendedName>
</protein>
<comment type="similarity">
    <text evidence="3">Belongs to the glycosyltransferase 31 family. Beta3-Gal-T subfamily.</text>
</comment>
<feature type="transmembrane region" description="Helical" evidence="12">
    <location>
        <begin position="12"/>
        <end position="30"/>
    </location>
</feature>
<keyword evidence="11 12" id="KW-0472">Membrane</keyword>
<sequence length="451" mass="50559">MRWTRLARSRRLVSTAFGIVAVWTLLLWLFTPYDHPAILWLRFVRQKAAALTRSPLADQKWLAKPARFRVDWDADVALIIKTGYATQARVAAQLHALDLLPERDGHANSIVVGDFAAEVLLDTVRVPIHDVVATIANDKTLVDAPGRERLVKYKSMSDAIASGDVGRAQKIGREIGWELDALKFIPGLELAYQQMPNRKWYIMLDDDTYVFRPTLRAILAHIDPSKPAYLGNAIGDFKGRFAHGGSAILLSGAAMRKVFGDNRHIVPAARLRSLTETWGDKLVATTFMKAGVYLDERYSHFFNGERPSITRIRPDRFCSPIVSFHGLAQPSQMDQVGELFRDVGGILTWGRLWEICGQPPWSEMPSDYVRTDEDHVGRTDESTLTTPRVGSPEDCARMCNRHYASCLAWTWDSSASKCHISPWVIVGEKAPGRHSGLNMGRLKSLHRACTS</sequence>
<evidence type="ECO:0000256" key="5">
    <source>
        <dbReference type="ARBA" id="ARBA00022676"/>
    </source>
</evidence>
<evidence type="ECO:0000256" key="4">
    <source>
        <dbReference type="ARBA" id="ARBA00012557"/>
    </source>
</evidence>
<evidence type="ECO:0000256" key="9">
    <source>
        <dbReference type="ARBA" id="ARBA00022968"/>
    </source>
</evidence>
<comment type="pathway">
    <text evidence="2">Protein modification; protein glycosylation.</text>
</comment>
<evidence type="ECO:0000256" key="8">
    <source>
        <dbReference type="ARBA" id="ARBA00022741"/>
    </source>
</evidence>
<evidence type="ECO:0000256" key="10">
    <source>
        <dbReference type="ARBA" id="ARBA00022989"/>
    </source>
</evidence>
<keyword evidence="16" id="KW-1185">Reference proteome</keyword>
<dbReference type="Gene3D" id="3.90.550.50">
    <property type="match status" value="1"/>
</dbReference>
<proteinExistence type="inferred from homology"/>
<dbReference type="PANTHER" id="PTHR23033:SF40">
    <property type="entry name" value="APPLE DOMAIN-CONTAINING PROTEIN"/>
    <property type="match status" value="1"/>
</dbReference>
<keyword evidence="9" id="KW-0735">Signal-anchor</keyword>
<evidence type="ECO:0000313" key="15">
    <source>
        <dbReference type="EMBL" id="KAL1875287.1"/>
    </source>
</evidence>
<evidence type="ECO:0000259" key="14">
    <source>
        <dbReference type="Pfam" id="PF02434"/>
    </source>
</evidence>
<dbReference type="PANTHER" id="PTHR23033">
    <property type="entry name" value="BETA1,3-GALACTOSYLTRANSFERASE"/>
    <property type="match status" value="1"/>
</dbReference>
<organism evidence="15 16">
    <name type="scientific">Phialemonium thermophilum</name>
    <dbReference type="NCBI Taxonomy" id="223376"/>
    <lineage>
        <taxon>Eukaryota</taxon>
        <taxon>Fungi</taxon>
        <taxon>Dikarya</taxon>
        <taxon>Ascomycota</taxon>
        <taxon>Pezizomycotina</taxon>
        <taxon>Sordariomycetes</taxon>
        <taxon>Sordariomycetidae</taxon>
        <taxon>Cephalothecales</taxon>
        <taxon>Cephalothecaceae</taxon>
        <taxon>Phialemonium</taxon>
    </lineage>
</organism>
<dbReference type="Pfam" id="PF00024">
    <property type="entry name" value="PAN_1"/>
    <property type="match status" value="1"/>
</dbReference>
<evidence type="ECO:0000256" key="2">
    <source>
        <dbReference type="ARBA" id="ARBA00004922"/>
    </source>
</evidence>
<comment type="caution">
    <text evidence="15">The sequence shown here is derived from an EMBL/GenBank/DDBJ whole genome shotgun (WGS) entry which is preliminary data.</text>
</comment>
<dbReference type="InterPro" id="IPR003378">
    <property type="entry name" value="Fringe-like_glycosylTrfase"/>
</dbReference>
<feature type="domain" description="Fringe-like glycosyltransferase" evidence="14">
    <location>
        <begin position="196"/>
        <end position="258"/>
    </location>
</feature>
<keyword evidence="7 12" id="KW-0812">Transmembrane</keyword>
<dbReference type="EMBL" id="JAZHXJ010000094">
    <property type="protein sequence ID" value="KAL1875287.1"/>
    <property type="molecule type" value="Genomic_DNA"/>
</dbReference>
<dbReference type="InterPro" id="IPR026050">
    <property type="entry name" value="C1GALT1/C1GALT1_chp1"/>
</dbReference>
<feature type="domain" description="Apple" evidence="13">
    <location>
        <begin position="382"/>
        <end position="423"/>
    </location>
</feature>
<dbReference type="Gene3D" id="3.50.4.10">
    <property type="entry name" value="Hepatocyte Growth Factor"/>
    <property type="match status" value="1"/>
</dbReference>
<evidence type="ECO:0000256" key="11">
    <source>
        <dbReference type="ARBA" id="ARBA00023136"/>
    </source>
</evidence>
<keyword evidence="10 12" id="KW-1133">Transmembrane helix</keyword>
<evidence type="ECO:0000259" key="13">
    <source>
        <dbReference type="Pfam" id="PF00024"/>
    </source>
</evidence>
<keyword evidence="5" id="KW-0328">Glycosyltransferase</keyword>
<keyword evidence="6" id="KW-0808">Transferase</keyword>
<evidence type="ECO:0000256" key="12">
    <source>
        <dbReference type="SAM" id="Phobius"/>
    </source>
</evidence>
<dbReference type="EC" id="2.4.1.122" evidence="4"/>
<name>A0ABR3XHU4_9PEZI</name>
<evidence type="ECO:0000256" key="7">
    <source>
        <dbReference type="ARBA" id="ARBA00022692"/>
    </source>
</evidence>
<evidence type="ECO:0000256" key="3">
    <source>
        <dbReference type="ARBA" id="ARBA00006462"/>
    </source>
</evidence>
<dbReference type="InterPro" id="IPR003609">
    <property type="entry name" value="Pan_app"/>
</dbReference>
<accession>A0ABR3XHU4</accession>
<gene>
    <name evidence="15" type="ORF">VTK73DRAFT_10184</name>
</gene>
<dbReference type="Proteomes" id="UP001586593">
    <property type="component" value="Unassembled WGS sequence"/>
</dbReference>
<evidence type="ECO:0000256" key="6">
    <source>
        <dbReference type="ARBA" id="ARBA00022679"/>
    </source>
</evidence>
<keyword evidence="8" id="KW-0547">Nucleotide-binding</keyword>
<reference evidence="15 16" key="1">
    <citation type="journal article" date="2024" name="Commun. Biol.">
        <title>Comparative genomic analysis of thermophilic fungi reveals convergent evolutionary adaptations and gene losses.</title>
        <authorList>
            <person name="Steindorff A.S."/>
            <person name="Aguilar-Pontes M.V."/>
            <person name="Robinson A.J."/>
            <person name="Andreopoulos B."/>
            <person name="LaButti K."/>
            <person name="Kuo A."/>
            <person name="Mondo S."/>
            <person name="Riley R."/>
            <person name="Otillar R."/>
            <person name="Haridas S."/>
            <person name="Lipzen A."/>
            <person name="Grimwood J."/>
            <person name="Schmutz J."/>
            <person name="Clum A."/>
            <person name="Reid I.D."/>
            <person name="Moisan M.C."/>
            <person name="Butler G."/>
            <person name="Nguyen T.T.M."/>
            <person name="Dewar K."/>
            <person name="Conant G."/>
            <person name="Drula E."/>
            <person name="Henrissat B."/>
            <person name="Hansel C."/>
            <person name="Singer S."/>
            <person name="Hutchinson M.I."/>
            <person name="de Vries R.P."/>
            <person name="Natvig D.O."/>
            <person name="Powell A.J."/>
            <person name="Tsang A."/>
            <person name="Grigoriev I.V."/>
        </authorList>
    </citation>
    <scope>NUCLEOTIDE SEQUENCE [LARGE SCALE GENOMIC DNA]</scope>
    <source>
        <strain evidence="15 16">ATCC 24622</strain>
    </source>
</reference>
<comment type="subcellular location">
    <subcellularLocation>
        <location evidence="1">Membrane</location>
        <topology evidence="1">Single-pass type II membrane protein</topology>
    </subcellularLocation>
</comment>
<evidence type="ECO:0000313" key="16">
    <source>
        <dbReference type="Proteomes" id="UP001586593"/>
    </source>
</evidence>
<dbReference type="Pfam" id="PF02434">
    <property type="entry name" value="Fringe"/>
    <property type="match status" value="1"/>
</dbReference>
<evidence type="ECO:0000256" key="1">
    <source>
        <dbReference type="ARBA" id="ARBA00004606"/>
    </source>
</evidence>